<proteinExistence type="predicted"/>
<sequence length="83" mass="9455">MEARTGVVVSDESWRQDEEEKIKARKEYFDRKKSSRATKVKVGDWVLIRKPVGVRVEFSGDDQNVRSVEKLAVDGAGWGLCNK</sequence>
<name>A0AAV7Q148_PLEWA</name>
<evidence type="ECO:0000313" key="1">
    <source>
        <dbReference type="EMBL" id="KAJ1131735.1"/>
    </source>
</evidence>
<accession>A0AAV7Q148</accession>
<keyword evidence="2" id="KW-1185">Reference proteome</keyword>
<comment type="caution">
    <text evidence="1">The sequence shown here is derived from an EMBL/GenBank/DDBJ whole genome shotgun (WGS) entry which is preliminary data.</text>
</comment>
<protein>
    <submittedName>
        <fullName evidence="1">Uncharacterized protein</fullName>
    </submittedName>
</protein>
<reference evidence="1" key="1">
    <citation type="journal article" date="2022" name="bioRxiv">
        <title>Sequencing and chromosome-scale assembly of the giantPleurodeles waltlgenome.</title>
        <authorList>
            <person name="Brown T."/>
            <person name="Elewa A."/>
            <person name="Iarovenko S."/>
            <person name="Subramanian E."/>
            <person name="Araus A.J."/>
            <person name="Petzold A."/>
            <person name="Susuki M."/>
            <person name="Suzuki K.-i.T."/>
            <person name="Hayashi T."/>
            <person name="Toyoda A."/>
            <person name="Oliveira C."/>
            <person name="Osipova E."/>
            <person name="Leigh N.D."/>
            <person name="Simon A."/>
            <person name="Yun M.H."/>
        </authorList>
    </citation>
    <scope>NUCLEOTIDE SEQUENCE</scope>
    <source>
        <strain evidence="1">20211129_DDA</strain>
        <tissue evidence="1">Liver</tissue>
    </source>
</reference>
<dbReference type="EMBL" id="JANPWB010000011">
    <property type="protein sequence ID" value="KAJ1131735.1"/>
    <property type="molecule type" value="Genomic_DNA"/>
</dbReference>
<dbReference type="AlphaFoldDB" id="A0AAV7Q148"/>
<gene>
    <name evidence="1" type="ORF">NDU88_010068</name>
</gene>
<dbReference type="Proteomes" id="UP001066276">
    <property type="component" value="Chromosome 7"/>
</dbReference>
<organism evidence="1 2">
    <name type="scientific">Pleurodeles waltl</name>
    <name type="common">Iberian ribbed newt</name>
    <dbReference type="NCBI Taxonomy" id="8319"/>
    <lineage>
        <taxon>Eukaryota</taxon>
        <taxon>Metazoa</taxon>
        <taxon>Chordata</taxon>
        <taxon>Craniata</taxon>
        <taxon>Vertebrata</taxon>
        <taxon>Euteleostomi</taxon>
        <taxon>Amphibia</taxon>
        <taxon>Batrachia</taxon>
        <taxon>Caudata</taxon>
        <taxon>Salamandroidea</taxon>
        <taxon>Salamandridae</taxon>
        <taxon>Pleurodelinae</taxon>
        <taxon>Pleurodeles</taxon>
    </lineage>
</organism>
<evidence type="ECO:0000313" key="2">
    <source>
        <dbReference type="Proteomes" id="UP001066276"/>
    </source>
</evidence>